<dbReference type="Gene3D" id="3.40.710.10">
    <property type="entry name" value="DD-peptidase/beta-lactamase superfamily"/>
    <property type="match status" value="1"/>
</dbReference>
<feature type="signal peptide" evidence="1">
    <location>
        <begin position="1"/>
        <end position="19"/>
    </location>
</feature>
<protein>
    <submittedName>
        <fullName evidence="3">Serine hydrolase</fullName>
    </submittedName>
</protein>
<evidence type="ECO:0000256" key="1">
    <source>
        <dbReference type="SAM" id="SignalP"/>
    </source>
</evidence>
<feature type="chain" id="PRO_5012848443" evidence="1">
    <location>
        <begin position="20"/>
        <end position="345"/>
    </location>
</feature>
<reference evidence="3 4" key="2">
    <citation type="submission" date="2017-06" db="EMBL/GenBank/DDBJ databases">
        <authorList>
            <person name="Kim H.J."/>
            <person name="Triplett B.A."/>
        </authorList>
    </citation>
    <scope>NUCLEOTIDE SEQUENCE [LARGE SCALE GENOMIC DNA]</scope>
    <source>
        <strain evidence="3 4">BZC3</strain>
    </source>
</reference>
<dbReference type="GO" id="GO:0016787">
    <property type="term" value="F:hydrolase activity"/>
    <property type="evidence" value="ECO:0007669"/>
    <property type="project" value="UniProtKB-KW"/>
</dbReference>
<organism evidence="3 4">
    <name type="scientific">Brevundimonas diminuta</name>
    <name type="common">Pseudomonas diminuta</name>
    <dbReference type="NCBI Taxonomy" id="293"/>
    <lineage>
        <taxon>Bacteria</taxon>
        <taxon>Pseudomonadati</taxon>
        <taxon>Pseudomonadota</taxon>
        <taxon>Alphaproteobacteria</taxon>
        <taxon>Caulobacterales</taxon>
        <taxon>Caulobacteraceae</taxon>
        <taxon>Brevundimonas</taxon>
    </lineage>
</organism>
<reference evidence="3 4" key="1">
    <citation type="submission" date="2017-06" db="EMBL/GenBank/DDBJ databases">
        <title>Biodegradation of gentamicin by bacterial consortia AMQD4 in synthetic medium and raw gentamicin sewage.</title>
        <authorList>
            <person name="Chang H."/>
            <person name="Feng Y."/>
            <person name="Li Z."/>
            <person name="Xue J."/>
            <person name="Cheng D."/>
        </authorList>
    </citation>
    <scope>NUCLEOTIDE SEQUENCE [LARGE SCALE GENOMIC DNA]</scope>
    <source>
        <strain evidence="3 4">BZC3</strain>
    </source>
</reference>
<dbReference type="InterPro" id="IPR012338">
    <property type="entry name" value="Beta-lactam/transpept-like"/>
</dbReference>
<dbReference type="InterPro" id="IPR001466">
    <property type="entry name" value="Beta-lactam-related"/>
</dbReference>
<evidence type="ECO:0000313" key="4">
    <source>
        <dbReference type="Proteomes" id="UP000197024"/>
    </source>
</evidence>
<proteinExistence type="predicted"/>
<accession>A0A1Z3M238</accession>
<evidence type="ECO:0000259" key="2">
    <source>
        <dbReference type="Pfam" id="PF00144"/>
    </source>
</evidence>
<feature type="domain" description="Beta-lactamase-related" evidence="2">
    <location>
        <begin position="44"/>
        <end position="312"/>
    </location>
</feature>
<dbReference type="Pfam" id="PF00144">
    <property type="entry name" value="Beta-lactamase"/>
    <property type="match status" value="1"/>
</dbReference>
<name>A0A1Z3M238_BREDI</name>
<dbReference type="PANTHER" id="PTHR43283:SF7">
    <property type="entry name" value="BETA-LACTAMASE-RELATED DOMAIN-CONTAINING PROTEIN"/>
    <property type="match status" value="1"/>
</dbReference>
<dbReference type="EMBL" id="CP021995">
    <property type="protein sequence ID" value="ASD28466.1"/>
    <property type="molecule type" value="Genomic_DNA"/>
</dbReference>
<keyword evidence="1" id="KW-0732">Signal</keyword>
<evidence type="ECO:0000313" key="3">
    <source>
        <dbReference type="EMBL" id="ASD28466.1"/>
    </source>
</evidence>
<dbReference type="Proteomes" id="UP000197024">
    <property type="component" value="Chromosome"/>
</dbReference>
<gene>
    <name evidence="3" type="ORF">CD943_06360</name>
</gene>
<dbReference type="InterPro" id="IPR050789">
    <property type="entry name" value="Diverse_Enzym_Activities"/>
</dbReference>
<dbReference type="PANTHER" id="PTHR43283">
    <property type="entry name" value="BETA-LACTAMASE-RELATED"/>
    <property type="match status" value="1"/>
</dbReference>
<sequence length="345" mass="37117">MAAAALLFSTGCVAGVAQAAPTVADEGQTQALLAYLRSQNTTGFLVIEDGRTLIDQAWSPPIGDRMFSAFLYGHTPDGILLEDVASQQKSFIAVLAAVAVDKGLLDVDQPVSRYLGAGWSKAEPEQEGRITVLNLLNMTSGLDEGFAYTDPAGAQFFYNTPVYAVTKRVLAAASGQSLDAMTRAWLTEPLGMKDTDWRRRPAALASAGNDTALVTTPRDIARLGLMVLSGGLAQDGTRVVSQAQLAAMFERSQANPAYGRLWWLNGADYVVRSVDRRTEGPLIAAAPMDLVGAYGLFERRLYIVPSRHLVVVRTGAAAIDKDFDQQLWLRLMKVLGDRPASAPEP</sequence>
<keyword evidence="3" id="KW-0378">Hydrolase</keyword>
<dbReference type="AlphaFoldDB" id="A0A1Z3M238"/>
<dbReference type="SUPFAM" id="SSF56601">
    <property type="entry name" value="beta-lactamase/transpeptidase-like"/>
    <property type="match status" value="1"/>
</dbReference>